<keyword evidence="1" id="KW-0175">Coiled coil</keyword>
<proteinExistence type="predicted"/>
<accession>A0A177XVP5</accession>
<dbReference type="Proteomes" id="UP000078406">
    <property type="component" value="Unassembled WGS sequence"/>
</dbReference>
<protein>
    <submittedName>
        <fullName evidence="3">Uncharacterized protein</fullName>
    </submittedName>
</protein>
<comment type="caution">
    <text evidence="3">The sequence shown here is derived from an EMBL/GenBank/DDBJ whole genome shotgun (WGS) entry which is preliminary data.</text>
</comment>
<feature type="coiled-coil region" evidence="1">
    <location>
        <begin position="286"/>
        <end position="313"/>
    </location>
</feature>
<evidence type="ECO:0000313" key="4">
    <source>
        <dbReference type="Proteomes" id="UP000078406"/>
    </source>
</evidence>
<sequence length="411" mass="45814">MKYIKKPLLLSTICLSLIAAGVQASTSSQSLVTNSAEQQIGQISYSTIIGDNGAFIDLETDEFVLNQKEWFQIQTYVEGALSLPITEASMKSAFDISDDIPFSNFKALVEQYGKVHSEAFYWKKDLYPSIVGLALSLSNYNDIQKYMIQPLSNQLTIILSKSFSPLPADVQAVDQARQLSIAYLSALKNFSVENHKKVEKASEDLLAFAAKMEEQKLQLEVLKSTHSGYLDDDGSELQQRVNDLNNRINQLNKDYNHYVTVASTAVTYAWFPLVAVPIMGVYGDKAEKARKLRNQLQDEAKVLEAQLSTTQKVYNSYKRSTDSINYISSKIENAIPYVNKLKLHWQKMNTDFDSLIVALEAAESSTEILQSNALRAAAEAMANTAVAEQNWSSISDKAKTFANNAYIAKAE</sequence>
<dbReference type="NCBIfam" id="NF033928">
    <property type="entry name" value="alph_xenorhab_A"/>
    <property type="match status" value="1"/>
</dbReference>
<dbReference type="SUPFAM" id="SSF58100">
    <property type="entry name" value="Bacterial hemolysins"/>
    <property type="match status" value="1"/>
</dbReference>
<feature type="signal peptide" evidence="2">
    <location>
        <begin position="1"/>
        <end position="24"/>
    </location>
</feature>
<dbReference type="CDD" id="cd22656">
    <property type="entry name" value="ClyA_Cry6Aa-like"/>
    <property type="match status" value="1"/>
</dbReference>
<dbReference type="RefSeq" id="WP_054962260.1">
    <property type="nucleotide sequence ID" value="NZ_LLEI02000064.1"/>
</dbReference>
<feature type="chain" id="PRO_5008079225" evidence="2">
    <location>
        <begin position="25"/>
        <end position="411"/>
    </location>
</feature>
<dbReference type="AlphaFoldDB" id="A0A177XVP5"/>
<reference evidence="3 4" key="1">
    <citation type="journal article" date="2016" name="Syst. Appl. Microbiol.">
        <title>Vibrio bivalvicida sp. nov., a novel larval pathogen for bivalve molluscs reared in a hatchery.</title>
        <authorList>
            <person name="Dubert J."/>
            <person name="Romalde J.L."/>
            <person name="Prado S."/>
            <person name="Barja J.L."/>
        </authorList>
    </citation>
    <scope>NUCLEOTIDE SEQUENCE [LARGE SCALE GENOMIC DNA]</scope>
    <source>
        <strain evidence="3 4">605</strain>
    </source>
</reference>
<dbReference type="Gene3D" id="1.20.1170.10">
    <property type="match status" value="1"/>
</dbReference>
<name>A0A177XVP5_9VIBR</name>
<evidence type="ECO:0000256" key="1">
    <source>
        <dbReference type="SAM" id="Coils"/>
    </source>
</evidence>
<dbReference type="EMBL" id="LLEI02000064">
    <property type="protein sequence ID" value="OAJ92664.1"/>
    <property type="molecule type" value="Genomic_DNA"/>
</dbReference>
<evidence type="ECO:0000256" key="2">
    <source>
        <dbReference type="SAM" id="SignalP"/>
    </source>
</evidence>
<organism evidence="3 4">
    <name type="scientific">Vibrio bivalvicida</name>
    <dbReference type="NCBI Taxonomy" id="1276888"/>
    <lineage>
        <taxon>Bacteria</taxon>
        <taxon>Pseudomonadati</taxon>
        <taxon>Pseudomonadota</taxon>
        <taxon>Gammaproteobacteria</taxon>
        <taxon>Vibrionales</taxon>
        <taxon>Vibrionaceae</taxon>
        <taxon>Vibrio</taxon>
        <taxon>Vibrio oreintalis group</taxon>
    </lineage>
</organism>
<keyword evidence="2" id="KW-0732">Signal</keyword>
<evidence type="ECO:0000313" key="3">
    <source>
        <dbReference type="EMBL" id="OAJ92664.1"/>
    </source>
</evidence>
<gene>
    <name evidence="3" type="ORF">APB76_18430</name>
</gene>